<evidence type="ECO:0000313" key="1">
    <source>
        <dbReference type="EMBL" id="MCI86656.1"/>
    </source>
</evidence>
<evidence type="ECO:0000313" key="2">
    <source>
        <dbReference type="Proteomes" id="UP000265520"/>
    </source>
</evidence>
<comment type="caution">
    <text evidence="1">The sequence shown here is derived from an EMBL/GenBank/DDBJ whole genome shotgun (WGS) entry which is preliminary data.</text>
</comment>
<feature type="non-terminal residue" evidence="1">
    <location>
        <position position="1"/>
    </location>
</feature>
<dbReference type="EMBL" id="LXQA011146534">
    <property type="protein sequence ID" value="MCI86656.1"/>
    <property type="molecule type" value="Genomic_DNA"/>
</dbReference>
<name>A0A392VE49_9FABA</name>
<organism evidence="1 2">
    <name type="scientific">Trifolium medium</name>
    <dbReference type="NCBI Taxonomy" id="97028"/>
    <lineage>
        <taxon>Eukaryota</taxon>
        <taxon>Viridiplantae</taxon>
        <taxon>Streptophyta</taxon>
        <taxon>Embryophyta</taxon>
        <taxon>Tracheophyta</taxon>
        <taxon>Spermatophyta</taxon>
        <taxon>Magnoliopsida</taxon>
        <taxon>eudicotyledons</taxon>
        <taxon>Gunneridae</taxon>
        <taxon>Pentapetalae</taxon>
        <taxon>rosids</taxon>
        <taxon>fabids</taxon>
        <taxon>Fabales</taxon>
        <taxon>Fabaceae</taxon>
        <taxon>Papilionoideae</taxon>
        <taxon>50 kb inversion clade</taxon>
        <taxon>NPAAA clade</taxon>
        <taxon>Hologalegina</taxon>
        <taxon>IRL clade</taxon>
        <taxon>Trifolieae</taxon>
        <taxon>Trifolium</taxon>
    </lineage>
</organism>
<dbReference type="Proteomes" id="UP000265520">
    <property type="component" value="Unassembled WGS sequence"/>
</dbReference>
<sequence>FHWKHYLDDSQEA</sequence>
<reference evidence="1 2" key="1">
    <citation type="journal article" date="2018" name="Front. Plant Sci.">
        <title>Red Clover (Trifolium pratense) and Zigzag Clover (T. medium) - A Picture of Genomic Similarities and Differences.</title>
        <authorList>
            <person name="Dluhosova J."/>
            <person name="Istvanek J."/>
            <person name="Nedelnik J."/>
            <person name="Repkova J."/>
        </authorList>
    </citation>
    <scope>NUCLEOTIDE SEQUENCE [LARGE SCALE GENOMIC DNA]</scope>
    <source>
        <strain evidence="2">cv. 10/8</strain>
        <tissue evidence="1">Leaf</tissue>
    </source>
</reference>
<keyword evidence="2" id="KW-1185">Reference proteome</keyword>
<protein>
    <submittedName>
        <fullName evidence="1">Uncharacterized protein</fullName>
    </submittedName>
</protein>
<proteinExistence type="predicted"/>
<accession>A0A392VE49</accession>